<dbReference type="GO" id="GO:0140662">
    <property type="term" value="F:ATP-dependent protein folding chaperone"/>
    <property type="evidence" value="ECO:0007669"/>
    <property type="project" value="InterPro"/>
</dbReference>
<dbReference type="SUPFAM" id="SSF100920">
    <property type="entry name" value="Heat shock protein 70kD (HSP70), peptide-binding domain"/>
    <property type="match status" value="1"/>
</dbReference>
<dbReference type="InterPro" id="IPR043129">
    <property type="entry name" value="ATPase_NBD"/>
</dbReference>
<keyword evidence="2" id="KW-0547">Nucleotide-binding</keyword>
<evidence type="ECO:0000256" key="3">
    <source>
        <dbReference type="ARBA" id="ARBA00022840"/>
    </source>
</evidence>
<dbReference type="Gene3D" id="2.60.34.10">
    <property type="entry name" value="Substrate Binding Domain Of DNAk, Chain A, domain 1"/>
    <property type="match status" value="1"/>
</dbReference>
<keyword evidence="5" id="KW-0175">Coiled coil</keyword>
<gene>
    <name evidence="6" type="ORF">DB30_05827</name>
</gene>
<name>A0A0C1ZW71_9BACT</name>
<dbReference type="Pfam" id="PF00012">
    <property type="entry name" value="HSP70"/>
    <property type="match status" value="2"/>
</dbReference>
<evidence type="ECO:0000256" key="1">
    <source>
        <dbReference type="ARBA" id="ARBA00007381"/>
    </source>
</evidence>
<dbReference type="CDD" id="cd24029">
    <property type="entry name" value="ASKHA_NBD_HSP70_DnaK_HscA_HscC"/>
    <property type="match status" value="1"/>
</dbReference>
<evidence type="ECO:0000313" key="6">
    <source>
        <dbReference type="EMBL" id="KIG15283.1"/>
    </source>
</evidence>
<proteinExistence type="inferred from homology"/>
<comment type="similarity">
    <text evidence="1">Belongs to the heat shock protein 70 family.</text>
</comment>
<dbReference type="Proteomes" id="UP000031599">
    <property type="component" value="Unassembled WGS sequence"/>
</dbReference>
<dbReference type="AlphaFoldDB" id="A0A0C1ZW71"/>
<dbReference type="InterPro" id="IPR029047">
    <property type="entry name" value="HSP70_peptide-bd_sf"/>
</dbReference>
<accession>A0A0C1ZW71</accession>
<evidence type="ECO:0000256" key="4">
    <source>
        <dbReference type="ARBA" id="ARBA00023186"/>
    </source>
</evidence>
<evidence type="ECO:0000256" key="2">
    <source>
        <dbReference type="ARBA" id="ARBA00022741"/>
    </source>
</evidence>
<comment type="caution">
    <text evidence="6">The sequence shown here is derived from an EMBL/GenBank/DDBJ whole genome shotgun (WGS) entry which is preliminary data.</text>
</comment>
<reference evidence="6 7" key="1">
    <citation type="submission" date="2014-12" db="EMBL/GenBank/DDBJ databases">
        <title>Genome assembly of Enhygromyxa salina DSM 15201.</title>
        <authorList>
            <person name="Sharma G."/>
            <person name="Subramanian S."/>
        </authorList>
    </citation>
    <scope>NUCLEOTIDE SEQUENCE [LARGE SCALE GENOMIC DNA]</scope>
    <source>
        <strain evidence="6 7">DSM 15201</strain>
    </source>
</reference>
<dbReference type="PROSITE" id="PS00329">
    <property type="entry name" value="HSP70_2"/>
    <property type="match status" value="1"/>
</dbReference>
<dbReference type="Gene3D" id="3.90.640.10">
    <property type="entry name" value="Actin, Chain A, domain 4"/>
    <property type="match status" value="1"/>
</dbReference>
<dbReference type="PANTHER" id="PTHR19375">
    <property type="entry name" value="HEAT SHOCK PROTEIN 70KDA"/>
    <property type="match status" value="1"/>
</dbReference>
<protein>
    <submittedName>
        <fullName evidence="6">Chaperone protein DnaK</fullName>
    </submittedName>
</protein>
<dbReference type="PROSITE" id="PS01036">
    <property type="entry name" value="HSP70_3"/>
    <property type="match status" value="1"/>
</dbReference>
<feature type="coiled-coil region" evidence="5">
    <location>
        <begin position="635"/>
        <end position="680"/>
    </location>
</feature>
<dbReference type="Gene3D" id="3.30.420.40">
    <property type="match status" value="2"/>
</dbReference>
<evidence type="ECO:0000313" key="7">
    <source>
        <dbReference type="Proteomes" id="UP000031599"/>
    </source>
</evidence>
<dbReference type="SUPFAM" id="SSF53067">
    <property type="entry name" value="Actin-like ATPase domain"/>
    <property type="match status" value="2"/>
</dbReference>
<organism evidence="6 7">
    <name type="scientific">Enhygromyxa salina</name>
    <dbReference type="NCBI Taxonomy" id="215803"/>
    <lineage>
        <taxon>Bacteria</taxon>
        <taxon>Pseudomonadati</taxon>
        <taxon>Myxococcota</taxon>
        <taxon>Polyangia</taxon>
        <taxon>Nannocystales</taxon>
        <taxon>Nannocystaceae</taxon>
        <taxon>Enhygromyxa</taxon>
    </lineage>
</organism>
<dbReference type="EMBL" id="JMCC02000058">
    <property type="protein sequence ID" value="KIG15283.1"/>
    <property type="molecule type" value="Genomic_DNA"/>
</dbReference>
<keyword evidence="4" id="KW-0143">Chaperone</keyword>
<dbReference type="RefSeq" id="WP_052552108.1">
    <property type="nucleotide sequence ID" value="NZ_JMCC02000058.1"/>
</dbReference>
<dbReference type="InterPro" id="IPR018181">
    <property type="entry name" value="Heat_shock_70_CS"/>
</dbReference>
<keyword evidence="3" id="KW-0067">ATP-binding</keyword>
<dbReference type="InterPro" id="IPR013126">
    <property type="entry name" value="Hsp_70_fam"/>
</dbReference>
<dbReference type="FunFam" id="3.90.640.10:FF:000003">
    <property type="entry name" value="Molecular chaperone DnaK"/>
    <property type="match status" value="1"/>
</dbReference>
<sequence length="820" mass="89168">MSDKPLYVGFDLGTTNSAAAVFDGEQTRVVRNSQGSNLTPSVVRIDARERVTVGAKARRFIERDPANTHNEFKRLMGTGKALEFPGPKLTRRPAELAALILASLRKDVEDQFGFAPMRAVISVPALFELPQSAATSEAAQLAGFERVELLQEPIASALAAGWSAEDDGGAWLVYDLGGGTFDASLLETADGFLRVVGHDGDNFLGGRDFDWAIVDWAIAKVNARGGVQLSRANPAHGPAIRAIKQAAEEVKIELSRSAEAVLVPAGELEVDGEVVELELEIDRATVETLCSALVERSVEVCRRLLSQHRVEPGSLDRIVFVGGPTMMPFLRDRVGSMLGAAIAEGHDPMTLVAQGAAIYAATANLDARPPELSASKHRGRRLWLQFPAVSSDLSPHVVGRVVDGPGPKPARLELHRGDGLWHSQSTSVDAEGGFVLGVDLLPRKANVFKLVASDAEGQPVPVDPPTITIVQGVTISDPPLSRTIGVALANDAVRVYFERGTPLPAKRTFTHNTVESVAKGTEGSVLKIPVVQGEYDRAHLCRLVGTLEIPSTEITASLPAGSEVELTLELDRGGRLSARALVPSLDQVFQEVAHLLVPAADPEVLQAIAESMRGRLVTLRGDAFRNGTPQMLGTLDRVEQRLAEVEGDLEATRGGNEDAGQRARRSLLELDAELEQVEQVKRWPELEERKVRTMTWASACISQYGTPREQKLFEEVSDAIDRAATEQDPRELQRQLRLANQLGETAWYRDPSTWEYLFEDAASKADSASDLPLAQSLVREGRQAIARDDNQALRRVTERIWRLLPADVKTRRQSFDSGVR</sequence>
<evidence type="ECO:0000256" key="5">
    <source>
        <dbReference type="SAM" id="Coils"/>
    </source>
</evidence>
<dbReference type="PRINTS" id="PR00301">
    <property type="entry name" value="HEATSHOCK70"/>
</dbReference>
<dbReference type="GO" id="GO:0005524">
    <property type="term" value="F:ATP binding"/>
    <property type="evidence" value="ECO:0007669"/>
    <property type="project" value="UniProtKB-KW"/>
</dbReference>